<name>Q8C6B8_MOUSE</name>
<proteinExistence type="evidence at transcript level"/>
<evidence type="ECO:0000313" key="1">
    <source>
        <dbReference type="EMBL" id="BAC36213.1"/>
    </source>
</evidence>
<reference evidence="1" key="3">
    <citation type="journal article" date="2000" name="Genome Res.">
        <title>RIKEN integrated sequence analysis (RISA) system--384-format sequencing pipeline with 384 multicapillary sequencer.</title>
        <authorList>
            <person name="Shibata K."/>
            <person name="Itoh M."/>
            <person name="Aizawa K."/>
            <person name="Nagaoka S."/>
            <person name="Sasaki N."/>
            <person name="Carninci P."/>
            <person name="Konno H."/>
            <person name="Akiyama J."/>
            <person name="Nishi K."/>
            <person name="Kitsunai T."/>
            <person name="Tashiro H."/>
            <person name="Itoh M."/>
            <person name="Sumi N."/>
            <person name="Ishii Y."/>
            <person name="Nakamura S."/>
            <person name="Hazama M."/>
            <person name="Nishine T."/>
            <person name="Harada A."/>
            <person name="Yamamoto R."/>
            <person name="Matsumoto H."/>
            <person name="Sakaguchi S."/>
            <person name="Ikegami T."/>
            <person name="Kashiwagi K."/>
            <person name="Fujiwake S."/>
            <person name="Inoue K."/>
            <person name="Togawa Y."/>
            <person name="Izawa M."/>
            <person name="Ohara E."/>
            <person name="Watahiki M."/>
            <person name="Yoneda Y."/>
            <person name="Ishikawa T."/>
            <person name="Ozawa K."/>
            <person name="Tanaka T."/>
            <person name="Matsuura S."/>
            <person name="Kawai J."/>
            <person name="Okazaki Y."/>
            <person name="Muramatsu M."/>
            <person name="Inoue Y."/>
            <person name="Kira A."/>
            <person name="Hayashizaki Y."/>
        </authorList>
    </citation>
    <scope>NUCLEOTIDE SEQUENCE</scope>
    <source>
        <strain evidence="1">C57BL/6J</strain>
        <tissue evidence="1">Hippocampus</tissue>
    </source>
</reference>
<reference evidence="1" key="7">
    <citation type="journal article" date="2005" name="Science">
        <title>The Transcriptional Landscape of the Mammalian Genome.</title>
        <authorList>
            <consortium name="The FANTOM Consortium"/>
            <consortium name="Riken Genome Exploration Research Group and Genome Science Group (Genome Network Project Core Group)"/>
        </authorList>
    </citation>
    <scope>NUCLEOTIDE SEQUENCE</scope>
    <source>
        <strain evidence="1">C57BL/6J</strain>
        <tissue evidence="1">Hippocampus</tissue>
    </source>
</reference>
<reference evidence="1" key="4">
    <citation type="journal article" date="2001" name="Nature">
        <title>Functional annotation of a full-length mouse cDNA collection.</title>
        <authorList>
            <consortium name="The RIKEN Genome Exploration Research Group Phase II Team and the FANTOM Consortium"/>
        </authorList>
    </citation>
    <scope>NUCLEOTIDE SEQUENCE</scope>
    <source>
        <strain evidence="1">C57BL/6J</strain>
        <tissue evidence="1">Hippocampus</tissue>
    </source>
</reference>
<dbReference type="MGI" id="MGI:1920257">
    <property type="gene designation" value="Rnf169"/>
</dbReference>
<dbReference type="AGR" id="MGI:1920257"/>
<evidence type="ECO:0000313" key="2">
    <source>
        <dbReference type="MGI" id="MGI:1920257"/>
    </source>
</evidence>
<organism evidence="1">
    <name type="scientific">Mus musculus</name>
    <name type="common">Mouse</name>
    <dbReference type="NCBI Taxonomy" id="10090"/>
    <lineage>
        <taxon>Eukaryota</taxon>
        <taxon>Metazoa</taxon>
        <taxon>Chordata</taxon>
        <taxon>Craniata</taxon>
        <taxon>Vertebrata</taxon>
        <taxon>Euteleostomi</taxon>
        <taxon>Mammalia</taxon>
        <taxon>Eutheria</taxon>
        <taxon>Euarchontoglires</taxon>
        <taxon>Glires</taxon>
        <taxon>Rodentia</taxon>
        <taxon>Myomorpha</taxon>
        <taxon>Muroidea</taxon>
        <taxon>Muridae</taxon>
        <taxon>Murinae</taxon>
        <taxon>Mus</taxon>
        <taxon>Mus</taxon>
    </lineage>
</organism>
<accession>Q8C6B8</accession>
<gene>
    <name evidence="2" type="primary">Rnf169</name>
</gene>
<sequence>MDGAGVLRTQQDLRMRLLHRIFFFFGGGWAGAEMTEMHISQIVIHGSILRIVLWKRLGGTQRLPIFSHTGWRKKCHVPMSRQLCVLAGFFLRGKMHSCVS</sequence>
<dbReference type="AlphaFoldDB" id="Q8C6B8"/>
<reference evidence="1" key="2">
    <citation type="journal article" date="2000" name="Genome Res.">
        <title>Normalization and subtraction of cap-trapper-selected cDNAs to prepare full-length cDNA libraries for rapid discovery of new genes.</title>
        <authorList>
            <person name="Carninci P."/>
            <person name="Shibata Y."/>
            <person name="Hayatsu N."/>
            <person name="Sugahara Y."/>
            <person name="Shibata K."/>
            <person name="Itoh M."/>
            <person name="Konno H."/>
            <person name="Okazaki Y."/>
            <person name="Muramatsu M."/>
            <person name="Hayashizaki Y."/>
        </authorList>
    </citation>
    <scope>NUCLEOTIDE SEQUENCE</scope>
    <source>
        <strain evidence="1">C57BL/6J</strain>
        <tissue evidence="1">Hippocampus</tissue>
    </source>
</reference>
<protein>
    <submittedName>
        <fullName evidence="1">Uncharacterized protein</fullName>
    </submittedName>
</protein>
<dbReference type="EMBL" id="AK076142">
    <property type="protein sequence ID" value="BAC36213.1"/>
    <property type="molecule type" value="mRNA"/>
</dbReference>
<reference evidence="1" key="8">
    <citation type="journal article" date="2005" name="Science">
        <title>Antisense Transcription in the Mammalian Transcriptome.</title>
        <authorList>
            <consortium name="RIKEN Genome Exploration Research Group and Genome Science Group (Genome Network Project Core Group) and the FANTOM Consortium"/>
        </authorList>
    </citation>
    <scope>NUCLEOTIDE SEQUENCE</scope>
    <source>
        <strain evidence="1">C57BL/6J</strain>
        <tissue evidence="1">Hippocampus</tissue>
    </source>
</reference>
<reference evidence="1" key="5">
    <citation type="journal article" date="2002" name="Nature">
        <title>Analysis of the mouse transcriptome based on functional annotation of 60,770 full-length cDNAs.</title>
        <authorList>
            <consortium name="The FANTOM Consortium and the RIKEN Genome Exploration Research Group Phase I and II Team"/>
        </authorList>
    </citation>
    <scope>NUCLEOTIDE SEQUENCE</scope>
    <source>
        <strain evidence="1">C57BL/6J</strain>
        <tissue evidence="1">Hippocampus</tissue>
    </source>
</reference>
<reference evidence="1" key="1">
    <citation type="journal article" date="1999" name="Methods Enzymol.">
        <title>High-efficiency full-length cDNA cloning.</title>
        <authorList>
            <person name="Carninci P."/>
            <person name="Hayashizaki Y."/>
        </authorList>
    </citation>
    <scope>NUCLEOTIDE SEQUENCE</scope>
    <source>
        <strain evidence="1">C57BL/6J</strain>
        <tissue evidence="1">Hippocampus</tissue>
    </source>
</reference>
<reference evidence="1" key="6">
    <citation type="submission" date="2002-04" db="EMBL/GenBank/DDBJ databases">
        <authorList>
            <person name="Adachi J."/>
            <person name="Aizawa K."/>
            <person name="Akimura T."/>
            <person name="Arakawa T."/>
            <person name="Bono H."/>
            <person name="Carninci P."/>
            <person name="Fukuda S."/>
            <person name="Furuno M."/>
            <person name="Hanagaki T."/>
            <person name="Hara A."/>
            <person name="Hashizume W."/>
            <person name="Hayashida K."/>
            <person name="Hayatsu N."/>
            <person name="Hiramoto K."/>
            <person name="Hiraoka T."/>
            <person name="Hirozane T."/>
            <person name="Hori F."/>
            <person name="Imotani K."/>
            <person name="Ishii Y."/>
            <person name="Itoh M."/>
            <person name="Kagawa I."/>
            <person name="Kasukawa T."/>
            <person name="Katoh H."/>
            <person name="Kawai J."/>
            <person name="Kojima Y."/>
            <person name="Kondo S."/>
            <person name="Konno H."/>
            <person name="Kouda M."/>
            <person name="Koya S."/>
            <person name="Kurihara C."/>
            <person name="Matsuyama T."/>
            <person name="Miyazaki A."/>
            <person name="Murata M."/>
            <person name="Nakamura M."/>
            <person name="Nishi K."/>
            <person name="Nomura K."/>
            <person name="Numazaki R."/>
            <person name="Ohno M."/>
            <person name="Ohsato N."/>
            <person name="Okazaki Y."/>
            <person name="Saito R."/>
            <person name="Saitoh H."/>
            <person name="Sakai C."/>
            <person name="Sakai K."/>
            <person name="Sakazume N."/>
            <person name="Sano H."/>
            <person name="Sasaki D."/>
            <person name="Shibata K."/>
            <person name="Shinagawa A."/>
            <person name="Shiraki T."/>
            <person name="Sogabe Y."/>
            <person name="Tagami M."/>
            <person name="Tagawa A."/>
            <person name="Takahashi F."/>
            <person name="Takaku-Akahira S."/>
            <person name="Takeda Y."/>
            <person name="Tanaka T."/>
            <person name="Tomaru A."/>
            <person name="Toya T."/>
            <person name="Yasunishi A."/>
            <person name="Muramatsu M."/>
            <person name="Hayashizaki Y."/>
        </authorList>
    </citation>
    <scope>NUCLEOTIDE SEQUENCE</scope>
    <source>
        <strain evidence="1">C57BL/6J</strain>
        <tissue evidence="1">Hippocampus</tissue>
    </source>
</reference>